<evidence type="ECO:0000256" key="5">
    <source>
        <dbReference type="SAM" id="MobiDB-lite"/>
    </source>
</evidence>
<keyword evidence="3" id="KW-0804">Transcription</keyword>
<protein>
    <recommendedName>
        <fullName evidence="6">BHLH domain-containing protein</fullName>
    </recommendedName>
</protein>
<dbReference type="EMBL" id="JABCRI010000009">
    <property type="protein sequence ID" value="KAF8400249.1"/>
    <property type="molecule type" value="Genomic_DNA"/>
</dbReference>
<dbReference type="InterPro" id="IPR036638">
    <property type="entry name" value="HLH_DNA-bd_sf"/>
</dbReference>
<dbReference type="GO" id="GO:0043565">
    <property type="term" value="F:sequence-specific DNA binding"/>
    <property type="evidence" value="ECO:0007669"/>
    <property type="project" value="TreeGrafter"/>
</dbReference>
<keyword evidence="8" id="KW-1185">Reference proteome</keyword>
<dbReference type="PANTHER" id="PTHR31945:SF129">
    <property type="entry name" value="TRANSCRIPTION FACTOR SCREAM2"/>
    <property type="match status" value="1"/>
</dbReference>
<dbReference type="GO" id="GO:0003700">
    <property type="term" value="F:DNA-binding transcription factor activity"/>
    <property type="evidence" value="ECO:0007669"/>
    <property type="project" value="TreeGrafter"/>
</dbReference>
<evidence type="ECO:0000313" key="7">
    <source>
        <dbReference type="EMBL" id="KAF8400249.1"/>
    </source>
</evidence>
<keyword evidence="4" id="KW-0539">Nucleus</keyword>
<feature type="domain" description="BHLH" evidence="6">
    <location>
        <begin position="1"/>
        <end position="43"/>
    </location>
</feature>
<dbReference type="SUPFAM" id="SSF47459">
    <property type="entry name" value="HLH, helix-loop-helix DNA-binding domain"/>
    <property type="match status" value="1"/>
</dbReference>
<feature type="region of interest" description="Disordered" evidence="5">
    <location>
        <begin position="405"/>
        <end position="424"/>
    </location>
</feature>
<dbReference type="CDD" id="cd11443">
    <property type="entry name" value="bHLH_AtAMS_like"/>
    <property type="match status" value="1"/>
</dbReference>
<evidence type="ECO:0000313" key="8">
    <source>
        <dbReference type="Proteomes" id="UP000655225"/>
    </source>
</evidence>
<dbReference type="OrthoDB" id="551431at2759"/>
<dbReference type="InterPro" id="IPR036529">
    <property type="entry name" value="KIX_dom_sf"/>
</dbReference>
<dbReference type="Gene3D" id="1.10.246.20">
    <property type="entry name" value="Coactivator CBP, KIX domain"/>
    <property type="match status" value="1"/>
</dbReference>
<dbReference type="Gene3D" id="4.10.280.10">
    <property type="entry name" value="Helix-loop-helix DNA-binding domain"/>
    <property type="match status" value="1"/>
</dbReference>
<evidence type="ECO:0000256" key="4">
    <source>
        <dbReference type="ARBA" id="ARBA00023242"/>
    </source>
</evidence>
<dbReference type="Proteomes" id="UP000655225">
    <property type="component" value="Unassembled WGS sequence"/>
</dbReference>
<reference evidence="7 8" key="1">
    <citation type="submission" date="2020-04" db="EMBL/GenBank/DDBJ databases">
        <title>Plant Genome Project.</title>
        <authorList>
            <person name="Zhang R.-G."/>
        </authorList>
    </citation>
    <scope>NUCLEOTIDE SEQUENCE [LARGE SCALE GENOMIC DNA]</scope>
    <source>
        <strain evidence="7">YNK0</strain>
        <tissue evidence="7">Leaf</tissue>
    </source>
</reference>
<dbReference type="Pfam" id="PF16987">
    <property type="entry name" value="KIX_2"/>
    <property type="match status" value="1"/>
</dbReference>
<keyword evidence="2" id="KW-0805">Transcription regulation</keyword>
<dbReference type="InterPro" id="IPR051358">
    <property type="entry name" value="TF_AMS/ICE1/BHLH6-like"/>
</dbReference>
<evidence type="ECO:0000256" key="3">
    <source>
        <dbReference type="ARBA" id="ARBA00023163"/>
    </source>
</evidence>
<comment type="subcellular location">
    <subcellularLocation>
        <location evidence="1">Nucleus</location>
    </subcellularLocation>
</comment>
<dbReference type="PANTHER" id="PTHR31945">
    <property type="entry name" value="TRANSCRIPTION FACTOR SCREAM2-RELATED"/>
    <property type="match status" value="1"/>
</dbReference>
<dbReference type="InterPro" id="IPR036546">
    <property type="entry name" value="MED15_KIX"/>
</dbReference>
<comment type="caution">
    <text evidence="7">The sequence shown here is derived from an EMBL/GenBank/DDBJ whole genome shotgun (WGS) entry which is preliminary data.</text>
</comment>
<dbReference type="InterPro" id="IPR011598">
    <property type="entry name" value="bHLH_dom"/>
</dbReference>
<sequence>MAERRRRKKLNDRLYMLRSVVPKISKMDRASILGDAIEYLKELLQRINDLHNELESTPPVPYLGYLFFYSPFFLKSKVKAANGHRLHHQDFYRNQNSSNPVNQMQAVMHLPGQMDDVNMAKVQPIQVQYMQEHDHDHDHASHHNNNGSGMGVKAWKGMFHLIMEISQIPIAQCRHKAMLGTCSLSLSRHKAMFDSVSAEKDQKEAMQNGLITMEDVEMAVAEGMHLINPFELAVAEVLSLKWDQKEAMRNGLITMEDIETAVAEGMHLNPFELAVAEAATEITTEVHLSANLSVYDEHMIITSDQKEAMRNGLITMEDVELAVAEGKEKLRLRGMGFLFIIGGEPWRIIDLQRLETLKSPYLGVNFKDLHSLKEITVTFENIIYNTATSQRDYVERIPMKLMKLKDKSQSNGATNSLPSKSAGSNQNPWIQIIIALNRMQSQVRNQGKLLSISLAKQSQAQ</sequence>
<evidence type="ECO:0000256" key="1">
    <source>
        <dbReference type="ARBA" id="ARBA00004123"/>
    </source>
</evidence>
<gene>
    <name evidence="7" type="ORF">HHK36_013546</name>
</gene>
<dbReference type="GO" id="GO:0046983">
    <property type="term" value="F:protein dimerization activity"/>
    <property type="evidence" value="ECO:0007669"/>
    <property type="project" value="InterPro"/>
</dbReference>
<evidence type="ECO:0000259" key="6">
    <source>
        <dbReference type="PROSITE" id="PS50888"/>
    </source>
</evidence>
<evidence type="ECO:0000256" key="2">
    <source>
        <dbReference type="ARBA" id="ARBA00023015"/>
    </source>
</evidence>
<dbReference type="SMART" id="SM00353">
    <property type="entry name" value="HLH"/>
    <property type="match status" value="1"/>
</dbReference>
<dbReference type="GO" id="GO:0003712">
    <property type="term" value="F:transcription coregulator activity"/>
    <property type="evidence" value="ECO:0007669"/>
    <property type="project" value="InterPro"/>
</dbReference>
<accession>A0A835DHG1</accession>
<proteinExistence type="predicted"/>
<name>A0A835DHG1_TETSI</name>
<organism evidence="7 8">
    <name type="scientific">Tetracentron sinense</name>
    <name type="common">Spur-leaf</name>
    <dbReference type="NCBI Taxonomy" id="13715"/>
    <lineage>
        <taxon>Eukaryota</taxon>
        <taxon>Viridiplantae</taxon>
        <taxon>Streptophyta</taxon>
        <taxon>Embryophyta</taxon>
        <taxon>Tracheophyta</taxon>
        <taxon>Spermatophyta</taxon>
        <taxon>Magnoliopsida</taxon>
        <taxon>Trochodendrales</taxon>
        <taxon>Trochodendraceae</taxon>
        <taxon>Tetracentron</taxon>
    </lineage>
</organism>
<dbReference type="Pfam" id="PF00010">
    <property type="entry name" value="HLH"/>
    <property type="match status" value="1"/>
</dbReference>
<dbReference type="AlphaFoldDB" id="A0A835DHG1"/>
<feature type="compositionally biased region" description="Polar residues" evidence="5">
    <location>
        <begin position="409"/>
        <end position="424"/>
    </location>
</feature>
<dbReference type="GO" id="GO:0005634">
    <property type="term" value="C:nucleus"/>
    <property type="evidence" value="ECO:0007669"/>
    <property type="project" value="UniProtKB-SubCell"/>
</dbReference>
<dbReference type="PROSITE" id="PS50888">
    <property type="entry name" value="BHLH"/>
    <property type="match status" value="1"/>
</dbReference>